<gene>
    <name evidence="1" type="ORF">UX47_C0008G0063</name>
</gene>
<evidence type="ECO:0000313" key="2">
    <source>
        <dbReference type="Proteomes" id="UP000034794"/>
    </source>
</evidence>
<comment type="caution">
    <text evidence="1">The sequence shown here is derived from an EMBL/GenBank/DDBJ whole genome shotgun (WGS) entry which is preliminary data.</text>
</comment>
<dbReference type="AlphaFoldDB" id="A0A0G1PIY0"/>
<dbReference type="Proteomes" id="UP000034794">
    <property type="component" value="Unassembled WGS sequence"/>
</dbReference>
<organism evidence="1 2">
    <name type="scientific">Candidatus Collierbacteria bacterium GW2011_GWA2_46_26</name>
    <dbReference type="NCBI Taxonomy" id="1618381"/>
    <lineage>
        <taxon>Bacteria</taxon>
        <taxon>Candidatus Collieribacteriota</taxon>
    </lineage>
</organism>
<evidence type="ECO:0000313" key="1">
    <source>
        <dbReference type="EMBL" id="KKU32706.1"/>
    </source>
</evidence>
<dbReference type="EMBL" id="LCMI01000008">
    <property type="protein sequence ID" value="KKU32706.1"/>
    <property type="molecule type" value="Genomic_DNA"/>
</dbReference>
<name>A0A0G1PIY0_9BACT</name>
<reference evidence="1 2" key="1">
    <citation type="journal article" date="2015" name="Nature">
        <title>rRNA introns, odd ribosomes, and small enigmatic genomes across a large radiation of phyla.</title>
        <authorList>
            <person name="Brown C.T."/>
            <person name="Hug L.A."/>
            <person name="Thomas B.C."/>
            <person name="Sharon I."/>
            <person name="Castelle C.J."/>
            <person name="Singh A."/>
            <person name="Wilkins M.J."/>
            <person name="Williams K.H."/>
            <person name="Banfield J.F."/>
        </authorList>
    </citation>
    <scope>NUCLEOTIDE SEQUENCE [LARGE SCALE GENOMIC DNA]</scope>
</reference>
<proteinExistence type="predicted"/>
<protein>
    <submittedName>
        <fullName evidence="1">Uncharacterized protein</fullName>
    </submittedName>
</protein>
<accession>A0A0G1PIY0</accession>
<sequence length="89" mass="10350">MKGEGTMAVTREELARWFGEGKDKGATHMIIVCDTFDYEDFPVYVLPNEGVRKKAEEEKAKPMQKVMEVYSLSLPMESQLEERRAFHYD</sequence>